<sequence>MAGLTTHVLDLTRGVPAPGVRIELYEIGDDGARLLAAATTTNADGRTDRPLIAPNDARRGKFELVFHAGDYFRSVGATLADPPFLDVVPIRFAIADPAAHYHVPLLVTPWSFSTYRGS</sequence>
<evidence type="ECO:0000256" key="1">
    <source>
        <dbReference type="ARBA" id="ARBA00001043"/>
    </source>
</evidence>
<evidence type="ECO:0000256" key="4">
    <source>
        <dbReference type="ARBA" id="ARBA00011881"/>
    </source>
</evidence>
<evidence type="ECO:0000256" key="5">
    <source>
        <dbReference type="ARBA" id="ARBA00022631"/>
    </source>
</evidence>
<organism evidence="10 11">
    <name type="scientific">Roseiarcus fermentans</name>
    <dbReference type="NCBI Taxonomy" id="1473586"/>
    <lineage>
        <taxon>Bacteria</taxon>
        <taxon>Pseudomonadati</taxon>
        <taxon>Pseudomonadota</taxon>
        <taxon>Alphaproteobacteria</taxon>
        <taxon>Hyphomicrobiales</taxon>
        <taxon>Roseiarcaceae</taxon>
        <taxon>Roseiarcus</taxon>
    </lineage>
</organism>
<dbReference type="InterPro" id="IPR023418">
    <property type="entry name" value="Thyroxine_BS"/>
</dbReference>
<keyword evidence="11" id="KW-1185">Reference proteome</keyword>
<reference evidence="10 11" key="1">
    <citation type="submission" date="2018-06" db="EMBL/GenBank/DDBJ databases">
        <title>Genomic Encyclopedia of Type Strains, Phase IV (KMG-IV): sequencing the most valuable type-strain genomes for metagenomic binning, comparative biology and taxonomic classification.</title>
        <authorList>
            <person name="Goeker M."/>
        </authorList>
    </citation>
    <scope>NUCLEOTIDE SEQUENCE [LARGE SCALE GENOMIC DNA]</scope>
    <source>
        <strain evidence="10 11">DSM 24875</strain>
    </source>
</reference>
<evidence type="ECO:0000256" key="3">
    <source>
        <dbReference type="ARBA" id="ARBA00009850"/>
    </source>
</evidence>
<comment type="catalytic activity">
    <reaction evidence="1 8">
        <text>5-hydroxyisourate + H2O = 5-hydroxy-2-oxo-4-ureido-2,5-dihydro-1H-imidazole-5-carboxylate + H(+)</text>
        <dbReference type="Rhea" id="RHEA:23736"/>
        <dbReference type="ChEBI" id="CHEBI:15377"/>
        <dbReference type="ChEBI" id="CHEBI:15378"/>
        <dbReference type="ChEBI" id="CHEBI:18072"/>
        <dbReference type="ChEBI" id="CHEBI:58639"/>
        <dbReference type="EC" id="3.5.2.17"/>
    </reaction>
</comment>
<dbReference type="Gene3D" id="2.60.40.180">
    <property type="entry name" value="Transthyretin/hydroxyisourate hydrolase domain"/>
    <property type="match status" value="1"/>
</dbReference>
<dbReference type="GO" id="GO:0033971">
    <property type="term" value="F:hydroxyisourate hydrolase activity"/>
    <property type="evidence" value="ECO:0007669"/>
    <property type="project" value="UniProtKB-EC"/>
</dbReference>
<dbReference type="InterPro" id="IPR036817">
    <property type="entry name" value="Transthyretin/HIU_hydrolase_sf"/>
</dbReference>
<dbReference type="InterPro" id="IPR014306">
    <property type="entry name" value="Hydroxyisourate_hydrolase"/>
</dbReference>
<dbReference type="Proteomes" id="UP000253529">
    <property type="component" value="Unassembled WGS sequence"/>
</dbReference>
<dbReference type="RefSeq" id="WP_113888018.1">
    <property type="nucleotide sequence ID" value="NZ_QNRK01000004.1"/>
</dbReference>
<accession>A0A366FPZ6</accession>
<proteinExistence type="inferred from homology"/>
<dbReference type="FunFam" id="2.60.40.180:FF:000005">
    <property type="entry name" value="5-hydroxyisourate hydrolase"/>
    <property type="match status" value="1"/>
</dbReference>
<dbReference type="PROSITE" id="PS00769">
    <property type="entry name" value="TRANSTHYRETIN_2"/>
    <property type="match status" value="1"/>
</dbReference>
<feature type="binding site" evidence="7">
    <location>
        <position position="115"/>
    </location>
    <ligand>
        <name>substrate</name>
    </ligand>
</feature>
<feature type="binding site" evidence="7">
    <location>
        <position position="46"/>
    </location>
    <ligand>
        <name>substrate</name>
    </ligand>
</feature>
<dbReference type="InterPro" id="IPR023419">
    <property type="entry name" value="Transthyretin_CS"/>
</dbReference>
<dbReference type="InterPro" id="IPR023416">
    <property type="entry name" value="Transthyretin/HIU_hydrolase_d"/>
</dbReference>
<keyword evidence="5 8" id="KW-0659">Purine metabolism</keyword>
<dbReference type="GO" id="GO:0006144">
    <property type="term" value="P:purine nucleobase metabolic process"/>
    <property type="evidence" value="ECO:0007669"/>
    <property type="project" value="UniProtKB-KW"/>
</dbReference>
<comment type="caution">
    <text evidence="10">The sequence shown here is derived from an EMBL/GenBank/DDBJ whole genome shotgun (WGS) entry which is preliminary data.</text>
</comment>
<evidence type="ECO:0000256" key="8">
    <source>
        <dbReference type="RuleBase" id="RU361270"/>
    </source>
</evidence>
<dbReference type="NCBIfam" id="TIGR02962">
    <property type="entry name" value="hdxy_isourate"/>
    <property type="match status" value="1"/>
</dbReference>
<comment type="function">
    <text evidence="2">Catalyzes the hydrolysis of 5-hydroxyisourate (HIU) to 2-oxo-4-hydroxy-4-carboxy-5-ureidoimidazoline (OHCU).</text>
</comment>
<dbReference type="SUPFAM" id="SSF49472">
    <property type="entry name" value="Transthyretin (synonym: prealbumin)"/>
    <property type="match status" value="1"/>
</dbReference>
<dbReference type="Pfam" id="PF00576">
    <property type="entry name" value="Transthyretin"/>
    <property type="match status" value="1"/>
</dbReference>
<dbReference type="EC" id="3.5.2.17" evidence="8"/>
<dbReference type="PRINTS" id="PR00189">
    <property type="entry name" value="TRNSTHYRETIN"/>
</dbReference>
<dbReference type="InterPro" id="IPR000895">
    <property type="entry name" value="Transthyretin/HIU_hydrolase"/>
</dbReference>
<dbReference type="CDD" id="cd05822">
    <property type="entry name" value="TLP_HIUase"/>
    <property type="match status" value="1"/>
</dbReference>
<evidence type="ECO:0000256" key="6">
    <source>
        <dbReference type="ARBA" id="ARBA00022801"/>
    </source>
</evidence>
<evidence type="ECO:0000256" key="7">
    <source>
        <dbReference type="PIRSR" id="PIRSR600895-51"/>
    </source>
</evidence>
<dbReference type="EMBL" id="QNRK01000004">
    <property type="protein sequence ID" value="RBP16773.1"/>
    <property type="molecule type" value="Genomic_DNA"/>
</dbReference>
<evidence type="ECO:0000259" key="9">
    <source>
        <dbReference type="Pfam" id="PF00576"/>
    </source>
</evidence>
<evidence type="ECO:0000313" key="10">
    <source>
        <dbReference type="EMBL" id="RBP16773.1"/>
    </source>
</evidence>
<feature type="binding site" evidence="7">
    <location>
        <position position="7"/>
    </location>
    <ligand>
        <name>substrate</name>
    </ligand>
</feature>
<feature type="domain" description="Transthyretin/hydroxyisourate hydrolase" evidence="9">
    <location>
        <begin position="4"/>
        <end position="117"/>
    </location>
</feature>
<dbReference type="OrthoDB" id="9792386at2"/>
<protein>
    <recommendedName>
        <fullName evidence="8">5-hydroxyisourate hydrolase</fullName>
        <shortName evidence="8">HIU hydrolase</shortName>
        <shortName evidence="8">HIUHase</shortName>
        <ecNumber evidence="8">3.5.2.17</ecNumber>
    </recommendedName>
</protein>
<dbReference type="PANTHER" id="PTHR10395:SF7">
    <property type="entry name" value="5-HYDROXYISOURATE HYDROLASE"/>
    <property type="match status" value="1"/>
</dbReference>
<comment type="similarity">
    <text evidence="3 8">Belongs to the transthyretin family. 5-hydroxyisourate hydrolase subfamily.</text>
</comment>
<comment type="subunit">
    <text evidence="4 8">Homotetramer.</text>
</comment>
<evidence type="ECO:0000313" key="11">
    <source>
        <dbReference type="Proteomes" id="UP000253529"/>
    </source>
</evidence>
<name>A0A366FPZ6_9HYPH</name>
<dbReference type="PANTHER" id="PTHR10395">
    <property type="entry name" value="URICASE AND TRANSTHYRETIN-RELATED"/>
    <property type="match status" value="1"/>
</dbReference>
<dbReference type="AlphaFoldDB" id="A0A366FPZ6"/>
<gene>
    <name evidence="10" type="ORF">DFR50_10450</name>
</gene>
<dbReference type="PROSITE" id="PS00768">
    <property type="entry name" value="TRANSTHYRETIN_1"/>
    <property type="match status" value="1"/>
</dbReference>
<evidence type="ECO:0000256" key="2">
    <source>
        <dbReference type="ARBA" id="ARBA00002704"/>
    </source>
</evidence>
<keyword evidence="6 8" id="KW-0378">Hydrolase</keyword>